<protein>
    <submittedName>
        <fullName evidence="1">Uncharacterized protein</fullName>
    </submittedName>
</protein>
<evidence type="ECO:0000313" key="1">
    <source>
        <dbReference type="EMBL" id="CAI5774413.1"/>
    </source>
</evidence>
<reference evidence="1" key="1">
    <citation type="submission" date="2022-12" db="EMBL/GenBank/DDBJ databases">
        <authorList>
            <person name="Alioto T."/>
            <person name="Alioto T."/>
            <person name="Gomez Garrido J."/>
        </authorList>
    </citation>
    <scope>NUCLEOTIDE SEQUENCE</scope>
</reference>
<accession>A0AA35P6V8</accession>
<dbReference type="AlphaFoldDB" id="A0AA35P6V8"/>
<dbReference type="EMBL" id="OX395130">
    <property type="protein sequence ID" value="CAI5774413.1"/>
    <property type="molecule type" value="Genomic_DNA"/>
</dbReference>
<evidence type="ECO:0000313" key="2">
    <source>
        <dbReference type="Proteomes" id="UP001178461"/>
    </source>
</evidence>
<sequence>MYRAVCSHRQSSVIQCVQKYKCAQDSEKERIQGFKPRRFMYLPKAFIQNTLSKNIQLRLHISVHLLSN</sequence>
<dbReference type="Proteomes" id="UP001178461">
    <property type="component" value="Chromosome 5"/>
</dbReference>
<organism evidence="1 2">
    <name type="scientific">Podarcis lilfordi</name>
    <name type="common">Lilford's wall lizard</name>
    <dbReference type="NCBI Taxonomy" id="74358"/>
    <lineage>
        <taxon>Eukaryota</taxon>
        <taxon>Metazoa</taxon>
        <taxon>Chordata</taxon>
        <taxon>Craniata</taxon>
        <taxon>Vertebrata</taxon>
        <taxon>Euteleostomi</taxon>
        <taxon>Lepidosauria</taxon>
        <taxon>Squamata</taxon>
        <taxon>Bifurcata</taxon>
        <taxon>Unidentata</taxon>
        <taxon>Episquamata</taxon>
        <taxon>Laterata</taxon>
        <taxon>Lacertibaenia</taxon>
        <taxon>Lacertidae</taxon>
        <taxon>Podarcis</taxon>
    </lineage>
</organism>
<keyword evidence="2" id="KW-1185">Reference proteome</keyword>
<proteinExistence type="predicted"/>
<gene>
    <name evidence="1" type="ORF">PODLI_1B016562</name>
</gene>
<name>A0AA35P6V8_9SAUR</name>